<accession>A0A844GFU7</accession>
<evidence type="ECO:0000256" key="2">
    <source>
        <dbReference type="SAM" id="MobiDB-lite"/>
    </source>
</evidence>
<organism evidence="4 5">
    <name type="scientific">Paludibacterium denitrificans</name>
    <dbReference type="NCBI Taxonomy" id="2675226"/>
    <lineage>
        <taxon>Bacteria</taxon>
        <taxon>Pseudomonadati</taxon>
        <taxon>Pseudomonadota</taxon>
        <taxon>Betaproteobacteria</taxon>
        <taxon>Neisseriales</taxon>
        <taxon>Chromobacteriaceae</taxon>
        <taxon>Paludibacterium</taxon>
    </lineage>
</organism>
<dbReference type="Pfam" id="PF25800">
    <property type="entry name" value="FimV_N"/>
    <property type="match status" value="1"/>
</dbReference>
<dbReference type="NCBIfam" id="TIGR03505">
    <property type="entry name" value="FimV_core"/>
    <property type="match status" value="1"/>
</dbReference>
<dbReference type="Gene3D" id="1.20.58.2200">
    <property type="match status" value="1"/>
</dbReference>
<keyword evidence="5" id="KW-1185">Reference proteome</keyword>
<reference evidence="4 5" key="1">
    <citation type="submission" date="2019-11" db="EMBL/GenBank/DDBJ databases">
        <title>Draft genome sequence of Paludibacterium sp. dN18-1.</title>
        <authorList>
            <person name="Im W.-T."/>
        </authorList>
    </citation>
    <scope>NUCLEOTIDE SEQUENCE [LARGE SCALE GENOMIC DNA]</scope>
    <source>
        <strain evidence="5">dN 18-1</strain>
    </source>
</reference>
<dbReference type="NCBIfam" id="TIGR03504">
    <property type="entry name" value="FimV_Cterm"/>
    <property type="match status" value="1"/>
</dbReference>
<dbReference type="AlphaFoldDB" id="A0A844GFU7"/>
<evidence type="ECO:0000313" key="5">
    <source>
        <dbReference type="Proteomes" id="UP000446658"/>
    </source>
</evidence>
<comment type="caution">
    <text evidence="4">The sequence shown here is derived from an EMBL/GenBank/DDBJ whole genome shotgun (WGS) entry which is preliminary data.</text>
</comment>
<dbReference type="EMBL" id="WLYX01000001">
    <property type="protein sequence ID" value="MTD33777.1"/>
    <property type="molecule type" value="Genomic_DNA"/>
</dbReference>
<feature type="compositionally biased region" description="Polar residues" evidence="2">
    <location>
        <begin position="237"/>
        <end position="248"/>
    </location>
</feature>
<name>A0A844GFU7_9NEIS</name>
<evidence type="ECO:0000313" key="4">
    <source>
        <dbReference type="EMBL" id="MTD33777.1"/>
    </source>
</evidence>
<feature type="domain" description="FimV N-terminal" evidence="3">
    <location>
        <begin position="18"/>
        <end position="123"/>
    </location>
</feature>
<feature type="region of interest" description="Disordered" evidence="2">
    <location>
        <begin position="236"/>
        <end position="265"/>
    </location>
</feature>
<gene>
    <name evidence="4" type="ORF">GKE73_14190</name>
</gene>
<evidence type="ECO:0000259" key="3">
    <source>
        <dbReference type="Pfam" id="PF25800"/>
    </source>
</evidence>
<keyword evidence="1" id="KW-0175">Coiled coil</keyword>
<evidence type="ECO:0000256" key="1">
    <source>
        <dbReference type="SAM" id="Coils"/>
    </source>
</evidence>
<dbReference type="InterPro" id="IPR057840">
    <property type="entry name" value="FimV_N"/>
</dbReference>
<dbReference type="Proteomes" id="UP000446658">
    <property type="component" value="Unassembled WGS sequence"/>
</dbReference>
<dbReference type="InterPro" id="IPR038440">
    <property type="entry name" value="FimV_C_sf"/>
</dbReference>
<dbReference type="InterPro" id="IPR020011">
    <property type="entry name" value="FimV_C"/>
</dbReference>
<protein>
    <recommendedName>
        <fullName evidence="3">FimV N-terminal domain-containing protein</fullName>
    </recommendedName>
</protein>
<sequence length="786" mass="81997">MKLSVLAVAMVCSAHVWAGLGKISVKSHLGDPFRADILLSGVRGADLDGARVGLADINTFRDLNVDYSGILSSLRFSLVRGANGAAIRVSSSAPINEPYLRFVVEARTSAGRSVREYTVLLDPADYSSGSSGRGIVQDLPRYADDNLSRQYRRPVARANHRIELPGTMRTTPGMTLRSLASQVKPGVSLNQTMAAIVQANPQAFIDGNPDRMRAGVAIKVPSAGKIKTLANNRPAGTLSQARSSTAETAQLPAVVSPEAKAGSRKGGDVLKLVPAETGGAADSKLSDLQRQVAMREQSLKDAEARISALEEKLKALQTGKPMAEAASAPAALNVPVQAASTPAVHKPAATPLTTRKNKLLLQLLRLSVPWLDALLDNLPLIGGGVGAVGLLAALGIMVTLCRKSAGDGLNLPTQGAGAVLGRDAITNIHSGQASAVGGHSFMSNFTQASGAIDAAEVDPVAEAEVYMAYGRDARAEEILKDALNKDPARHEVRLKLMEIYAARPDVASFEKLAKELHVATDGRGALWAKAAALGLGLDPANPLYQTSSEAGSAEQAATAAPAIDLDQELFGALDAAAEVPAEAPAEPRLEDMVGATTPASDAADENDPLRAALLETPTSPEVSTEPEPVAQNDNMLDFDIESLLAPAAESTVAPAEPVEEKPEPAADNLLDFDFNLESLNQAAAAVQPADTEVGILEAPPESADTAATGFESLYQEAATPPASAATPSHEGMTVLDDPLSTKLDLAKVYLDMGDRDGAREVLEDLVSEAQGALKDEAQTLLTKIST</sequence>
<dbReference type="InterPro" id="IPR020012">
    <property type="entry name" value="LysM_FimV"/>
</dbReference>
<feature type="coiled-coil region" evidence="1">
    <location>
        <begin position="285"/>
        <end position="319"/>
    </location>
</feature>
<proteinExistence type="predicted"/>